<feature type="region of interest" description="Disordered" evidence="1">
    <location>
        <begin position="222"/>
        <end position="279"/>
    </location>
</feature>
<dbReference type="KEGG" id="nhy:JQS43_09625"/>
<dbReference type="AlphaFoldDB" id="A0A895YKJ0"/>
<evidence type="ECO:0000313" key="2">
    <source>
        <dbReference type="EMBL" id="QSB16505.1"/>
    </source>
</evidence>
<gene>
    <name evidence="2" type="ORF">JQS43_09625</name>
</gene>
<sequence>MATELPPFSGARDLPDYLGILAVDAKDFTAEPSVAHQPISGLIPRLTGTAFENIGLAEVWNQPAFFGPTGDGFAVGVPPRALPYLVDPLLAELQQVLAAHNSGSRRAEALLRLRVSLHVGPLPADPAQPFTGGGGTPRNDTHRLLDSTPVRAILSAASPRVTFVAAILSDRIFQDVVAAGYTSLHPDHFIEVPATVPGKGFTQRAWLRVPAPSGNLLTVGSPAVAPEPCAPPPAADPGAPEQPVATPEGAVQSGSNYGQVAGVVHGGMSMHRPETGSHR</sequence>
<evidence type="ECO:0000256" key="1">
    <source>
        <dbReference type="SAM" id="MobiDB-lite"/>
    </source>
</evidence>
<accession>A0A895YKJ0</accession>
<dbReference type="RefSeq" id="WP_239678726.1">
    <property type="nucleotide sequence ID" value="NZ_CP070499.1"/>
</dbReference>
<evidence type="ECO:0008006" key="4">
    <source>
        <dbReference type="Google" id="ProtNLM"/>
    </source>
</evidence>
<evidence type="ECO:0000313" key="3">
    <source>
        <dbReference type="Proteomes" id="UP000662857"/>
    </source>
</evidence>
<organism evidence="2 3">
    <name type="scientific">Natronosporangium hydrolyticum</name>
    <dbReference type="NCBI Taxonomy" id="2811111"/>
    <lineage>
        <taxon>Bacteria</taxon>
        <taxon>Bacillati</taxon>
        <taxon>Actinomycetota</taxon>
        <taxon>Actinomycetes</taxon>
        <taxon>Micromonosporales</taxon>
        <taxon>Micromonosporaceae</taxon>
        <taxon>Natronosporangium</taxon>
    </lineage>
</organism>
<name>A0A895YKJ0_9ACTN</name>
<protein>
    <recommendedName>
        <fullName evidence="4">Guanylate cyclase domain-containing protein</fullName>
    </recommendedName>
</protein>
<reference evidence="2" key="1">
    <citation type="submission" date="2021-02" db="EMBL/GenBank/DDBJ databases">
        <title>Natrosporangium hydrolyticum gen. nov., sp. nov, a haloalkaliphilic actinobacterium from a soda solonchak soil.</title>
        <authorList>
            <person name="Sorokin D.Y."/>
            <person name="Khijniak T.V."/>
            <person name="Zakharycheva A.P."/>
            <person name="Boueva O.V."/>
            <person name="Ariskina E.V."/>
            <person name="Hahnke R.L."/>
            <person name="Bunk B."/>
            <person name="Sproer C."/>
            <person name="Schumann P."/>
            <person name="Evtushenko L.I."/>
            <person name="Kublanov I.V."/>
        </authorList>
    </citation>
    <scope>NUCLEOTIDE SEQUENCE</scope>
    <source>
        <strain evidence="2">DSM 106523</strain>
    </source>
</reference>
<keyword evidence="3" id="KW-1185">Reference proteome</keyword>
<dbReference type="EMBL" id="CP070499">
    <property type="protein sequence ID" value="QSB16505.1"/>
    <property type="molecule type" value="Genomic_DNA"/>
</dbReference>
<proteinExistence type="predicted"/>
<dbReference type="Proteomes" id="UP000662857">
    <property type="component" value="Chromosome"/>
</dbReference>